<comment type="caution">
    <text evidence="4">The sequence shown here is derived from an EMBL/GenBank/DDBJ whole genome shotgun (WGS) entry which is preliminary data.</text>
</comment>
<evidence type="ECO:0000313" key="5">
    <source>
        <dbReference type="Proteomes" id="UP000635606"/>
    </source>
</evidence>
<evidence type="ECO:0000313" key="4">
    <source>
        <dbReference type="EMBL" id="GIJ72647.1"/>
    </source>
</evidence>
<dbReference type="InterPro" id="IPR000792">
    <property type="entry name" value="Tscrpt_reg_LuxR_C"/>
</dbReference>
<dbReference type="InterPro" id="IPR027417">
    <property type="entry name" value="P-loop_NTPase"/>
</dbReference>
<protein>
    <recommendedName>
        <fullName evidence="3">HTH luxR-type domain-containing protein</fullName>
    </recommendedName>
</protein>
<dbReference type="RefSeq" id="WP_203932503.1">
    <property type="nucleotide sequence ID" value="NZ_BOPH01000103.1"/>
</dbReference>
<dbReference type="GO" id="GO:0003677">
    <property type="term" value="F:DNA binding"/>
    <property type="evidence" value="ECO:0007669"/>
    <property type="project" value="InterPro"/>
</dbReference>
<keyword evidence="2" id="KW-0067">ATP-binding</keyword>
<evidence type="ECO:0000259" key="3">
    <source>
        <dbReference type="PROSITE" id="PS50043"/>
    </source>
</evidence>
<dbReference type="GO" id="GO:0006355">
    <property type="term" value="P:regulation of DNA-templated transcription"/>
    <property type="evidence" value="ECO:0007669"/>
    <property type="project" value="InterPro"/>
</dbReference>
<dbReference type="InterPro" id="IPR036388">
    <property type="entry name" value="WH-like_DNA-bd_sf"/>
</dbReference>
<dbReference type="PROSITE" id="PS00622">
    <property type="entry name" value="HTH_LUXR_1"/>
    <property type="match status" value="1"/>
</dbReference>
<dbReference type="Proteomes" id="UP000635606">
    <property type="component" value="Unassembled WGS sequence"/>
</dbReference>
<dbReference type="PROSITE" id="PS50043">
    <property type="entry name" value="HTH_LUXR_2"/>
    <property type="match status" value="1"/>
</dbReference>
<dbReference type="CDD" id="cd06170">
    <property type="entry name" value="LuxR_C_like"/>
    <property type="match status" value="1"/>
</dbReference>
<keyword evidence="5" id="KW-1185">Reference proteome</keyword>
<dbReference type="PANTHER" id="PTHR16305:SF35">
    <property type="entry name" value="TRANSCRIPTIONAL ACTIVATOR DOMAIN"/>
    <property type="match status" value="1"/>
</dbReference>
<dbReference type="InterPro" id="IPR016032">
    <property type="entry name" value="Sig_transdc_resp-reg_C-effctor"/>
</dbReference>
<organism evidence="4 5">
    <name type="scientific">Virgisporangium ochraceum</name>
    <dbReference type="NCBI Taxonomy" id="65505"/>
    <lineage>
        <taxon>Bacteria</taxon>
        <taxon>Bacillati</taxon>
        <taxon>Actinomycetota</taxon>
        <taxon>Actinomycetes</taxon>
        <taxon>Micromonosporales</taxon>
        <taxon>Micromonosporaceae</taxon>
        <taxon>Virgisporangium</taxon>
    </lineage>
</organism>
<dbReference type="GO" id="GO:0005737">
    <property type="term" value="C:cytoplasm"/>
    <property type="evidence" value="ECO:0007669"/>
    <property type="project" value="TreeGrafter"/>
</dbReference>
<dbReference type="EMBL" id="BOPH01000103">
    <property type="protein sequence ID" value="GIJ72647.1"/>
    <property type="molecule type" value="Genomic_DNA"/>
</dbReference>
<feature type="domain" description="HTH luxR-type" evidence="3">
    <location>
        <begin position="863"/>
        <end position="925"/>
    </location>
</feature>
<dbReference type="PANTHER" id="PTHR16305">
    <property type="entry name" value="TESTICULAR SOLUBLE ADENYLYL CYCLASE"/>
    <property type="match status" value="1"/>
</dbReference>
<dbReference type="Pfam" id="PF00196">
    <property type="entry name" value="GerE"/>
    <property type="match status" value="1"/>
</dbReference>
<gene>
    <name evidence="4" type="ORF">Voc01_075640</name>
</gene>
<keyword evidence="1" id="KW-0547">Nucleotide-binding</keyword>
<dbReference type="GO" id="GO:0005524">
    <property type="term" value="F:ATP binding"/>
    <property type="evidence" value="ECO:0007669"/>
    <property type="project" value="UniProtKB-KW"/>
</dbReference>
<dbReference type="SUPFAM" id="SSF52540">
    <property type="entry name" value="P-loop containing nucleoside triphosphate hydrolases"/>
    <property type="match status" value="1"/>
</dbReference>
<dbReference type="InterPro" id="IPR041664">
    <property type="entry name" value="AAA_16"/>
</dbReference>
<accession>A0A8J3ZYZ8</accession>
<dbReference type="SUPFAM" id="SSF46894">
    <property type="entry name" value="C-terminal effector domain of the bipartite response regulators"/>
    <property type="match status" value="1"/>
</dbReference>
<dbReference type="PRINTS" id="PR00038">
    <property type="entry name" value="HTHLUXR"/>
</dbReference>
<dbReference type="Gene3D" id="1.10.10.10">
    <property type="entry name" value="Winged helix-like DNA-binding domain superfamily/Winged helix DNA-binding domain"/>
    <property type="match status" value="1"/>
</dbReference>
<dbReference type="Pfam" id="PF13191">
    <property type="entry name" value="AAA_16"/>
    <property type="match status" value="1"/>
</dbReference>
<dbReference type="AlphaFoldDB" id="A0A8J3ZYZ8"/>
<proteinExistence type="predicted"/>
<sequence length="925" mass="95071">MIGRDTELAAVTSHLAAARAGSGRLLVLEGPAGIGKTTLLGAAAALARADGMAVLRARGSPIERDYPFGIVRQAFAPVQEEPGWDALCRGPARLADRVLTAGTPAPANGTDAMYAATHGLFRLVANLAARRPALVCVDDVHWADAPSLRWLVGLARRVDELPLAVVAAVRSGEPVADEDLLGELDAAGAPMRLDPLPAASAAELVRTELPAAGPAFARACHAVTGGNPFLLAALLNHLRAEGCDGTDGDAPAALGRVGPRQVARWVEAQLRRLPAGTREVAHAMAVLGPAATPRQVGALTGLDAPATAAGTDALRAAGLVTGPGLALAHPIVAAALYDGTGPGTRALWHARAARVLATEPAGDPERAAAHLLRADPTGDPRAVDLLRQAAGRASARGAPETAATFLRRALAEPPDEPSTVAAVRLELALALAAGRQTGAAELAHDVVARIGDPVARADAALRTARALAVAGESDAVVRLHRLVLGRPVGVPEQTLARVDAELAAAVWTDSRTKPLAHDAVRRARAEEPALPLWRVNAAIEATFAGRPARECLDLLGPVLEPGVLAAETDSLLPTVAGIALVANGELVAARAASDAVVADASARGWPSTLAHGRFMRALAELPAGAVTDAAADARAALEFKLATATPLAATLWALCPLVDALVEADRLDDADDALASAGVGSPPDHALTAPMILQSRARLRSAQGRPAEALADLDDAAARWAALDVRHPALVTWRADSIEPLLALGRRAEAVAAAREHLRAATTAGVPGPLGTALRAAARADRDRRIDLLDRAVRVTAGTPAVLAHVHALHDLGRALRRAGHRAGARDPLRSALALADAGGAARLSANALAELRAAGARPRRAALRGPDALTGAEQQVATLAAGGYTNRQIAQHLTLSRRTVETHLAHAYQKLGIHSRSELAGHLG</sequence>
<dbReference type="GO" id="GO:0004016">
    <property type="term" value="F:adenylate cyclase activity"/>
    <property type="evidence" value="ECO:0007669"/>
    <property type="project" value="TreeGrafter"/>
</dbReference>
<evidence type="ECO:0000256" key="1">
    <source>
        <dbReference type="ARBA" id="ARBA00022741"/>
    </source>
</evidence>
<dbReference type="SMART" id="SM00421">
    <property type="entry name" value="HTH_LUXR"/>
    <property type="match status" value="1"/>
</dbReference>
<reference evidence="4" key="1">
    <citation type="submission" date="2021-01" db="EMBL/GenBank/DDBJ databases">
        <title>Whole genome shotgun sequence of Virgisporangium ochraceum NBRC 16418.</title>
        <authorList>
            <person name="Komaki H."/>
            <person name="Tamura T."/>
        </authorList>
    </citation>
    <scope>NUCLEOTIDE SEQUENCE</scope>
    <source>
        <strain evidence="4">NBRC 16418</strain>
    </source>
</reference>
<name>A0A8J3ZYZ8_9ACTN</name>
<evidence type="ECO:0000256" key="2">
    <source>
        <dbReference type="ARBA" id="ARBA00022840"/>
    </source>
</evidence>